<sequence length="75" mass="8759">MSNAGPAAVKHHLSKHPKYRKKLEEMEKAEKPMEKGLQQGLAKFVMHEKDAEHYSKWVMPRVYDAVKKQVITRQT</sequence>
<evidence type="ECO:0000256" key="1">
    <source>
        <dbReference type="SAM" id="MobiDB-lite"/>
    </source>
</evidence>
<proteinExistence type="predicted"/>
<organism evidence="2 3">
    <name type="scientific">Ditylenchus dipsaci</name>
    <dbReference type="NCBI Taxonomy" id="166011"/>
    <lineage>
        <taxon>Eukaryota</taxon>
        <taxon>Metazoa</taxon>
        <taxon>Ecdysozoa</taxon>
        <taxon>Nematoda</taxon>
        <taxon>Chromadorea</taxon>
        <taxon>Rhabditida</taxon>
        <taxon>Tylenchina</taxon>
        <taxon>Tylenchomorpha</taxon>
        <taxon>Sphaerularioidea</taxon>
        <taxon>Anguinidae</taxon>
        <taxon>Anguininae</taxon>
        <taxon>Ditylenchus</taxon>
    </lineage>
</organism>
<feature type="region of interest" description="Disordered" evidence="1">
    <location>
        <begin position="1"/>
        <end position="20"/>
    </location>
</feature>
<keyword evidence="2" id="KW-1185">Reference proteome</keyword>
<accession>A0A915D9J0</accession>
<evidence type="ECO:0000313" key="3">
    <source>
        <dbReference type="WBParaSite" id="jg1699"/>
    </source>
</evidence>
<dbReference type="WBParaSite" id="jg1699">
    <property type="protein sequence ID" value="jg1699"/>
    <property type="gene ID" value="jg1699"/>
</dbReference>
<evidence type="ECO:0000313" key="2">
    <source>
        <dbReference type="Proteomes" id="UP000887574"/>
    </source>
</evidence>
<dbReference type="Proteomes" id="UP000887574">
    <property type="component" value="Unplaced"/>
</dbReference>
<dbReference type="AlphaFoldDB" id="A0A915D9J0"/>
<protein>
    <submittedName>
        <fullName evidence="3">Uncharacterized protein</fullName>
    </submittedName>
</protein>
<name>A0A915D9J0_9BILA</name>
<reference evidence="3" key="1">
    <citation type="submission" date="2022-11" db="UniProtKB">
        <authorList>
            <consortium name="WormBaseParasite"/>
        </authorList>
    </citation>
    <scope>IDENTIFICATION</scope>
</reference>
<feature type="compositionally biased region" description="Basic residues" evidence="1">
    <location>
        <begin position="9"/>
        <end position="20"/>
    </location>
</feature>